<dbReference type="EMBL" id="GEDG01033669">
    <property type="protein sequence ID" value="JAP10141.1"/>
    <property type="molecule type" value="Transcribed_RNA"/>
</dbReference>
<proteinExistence type="predicted"/>
<sequence length="67" mass="7487">LNYNDGAVMNIYSSITFPSHDSNFSKYNLSQNLSTPANNFNPLHLQFSDKISVSGYSHPLTQNNHPS</sequence>
<reference evidence="1" key="1">
    <citation type="submission" date="2015-12" db="EMBL/GenBank/DDBJ databases">
        <title>Gene expression during late stages of embryo sac development: a critical building block for successful pollen-pistil interactions.</title>
        <authorList>
            <person name="Liu Y."/>
            <person name="Joly V."/>
            <person name="Sabar M."/>
            <person name="Matton D.P."/>
        </authorList>
    </citation>
    <scope>NUCLEOTIDE SEQUENCE</scope>
</reference>
<name>A0A0V0GQM8_SOLCH</name>
<evidence type="ECO:0000313" key="1">
    <source>
        <dbReference type="EMBL" id="JAP10141.1"/>
    </source>
</evidence>
<accession>A0A0V0GQM8</accession>
<protein>
    <submittedName>
        <fullName evidence="1">Putative ovule protein</fullName>
    </submittedName>
</protein>
<dbReference type="AlphaFoldDB" id="A0A0V0GQM8"/>
<feature type="non-terminal residue" evidence="1">
    <location>
        <position position="1"/>
    </location>
</feature>
<organism evidence="1">
    <name type="scientific">Solanum chacoense</name>
    <name type="common">Chaco potato</name>
    <dbReference type="NCBI Taxonomy" id="4108"/>
    <lineage>
        <taxon>Eukaryota</taxon>
        <taxon>Viridiplantae</taxon>
        <taxon>Streptophyta</taxon>
        <taxon>Embryophyta</taxon>
        <taxon>Tracheophyta</taxon>
        <taxon>Spermatophyta</taxon>
        <taxon>Magnoliopsida</taxon>
        <taxon>eudicotyledons</taxon>
        <taxon>Gunneridae</taxon>
        <taxon>Pentapetalae</taxon>
        <taxon>asterids</taxon>
        <taxon>lamiids</taxon>
        <taxon>Solanales</taxon>
        <taxon>Solanaceae</taxon>
        <taxon>Solanoideae</taxon>
        <taxon>Solaneae</taxon>
        <taxon>Solanum</taxon>
    </lineage>
</organism>